<dbReference type="AlphaFoldDB" id="A0A1B8Y6J4"/>
<sequence>MWFCRRQCADPSLYIYIYCIYLCGEGWEFSVVSIPKVNKNLKSLNLKRRLISFPIKQYNIPPELPDVQNPSRKNFHCQKNSSENSIMKRILNENHHSDWLEMS</sequence>
<dbReference type="EMBL" id="KV460409">
    <property type="protein sequence ID" value="OCA18570.1"/>
    <property type="molecule type" value="Genomic_DNA"/>
</dbReference>
<name>A0A1B8Y6J4_XENTR</name>
<reference evidence="1" key="3">
    <citation type="submission" date="2016-05" db="EMBL/GenBank/DDBJ databases">
        <title>WGS assembly of Xenopus tropicalis.</title>
        <authorList>
            <person name="Sessions A."/>
            <person name="Jenkins J."/>
            <person name="Mitros T."/>
            <person name="Lyons J.T."/>
            <person name="Dichmann D.S."/>
            <person name="Robert J."/>
            <person name="Harland R.M."/>
            <person name="Rokhsar D.S."/>
        </authorList>
    </citation>
    <scope>NUCLEOTIDE SEQUENCE</scope>
    <source>
        <strain evidence="1">Nigerian</strain>
    </source>
</reference>
<reference evidence="1" key="1">
    <citation type="submission" date="2009-11" db="EMBL/GenBank/DDBJ databases">
        <authorList>
            <consortium name="US DOE Joint Genome Institute (JGI-PGF)"/>
            <person name="Ottilar R."/>
            <person name="Schmutz J."/>
            <person name="Salamov A."/>
            <person name="Cheng J.F."/>
            <person name="Lucas S."/>
            <person name="Pitluck S."/>
            <person name="Gundlach H."/>
            <person name="Guo Y."/>
            <person name="Haberer G."/>
            <person name="Nasrallah J."/>
            <person name="Mayer K.F.X."/>
            <person name="van de Peer Y."/>
            <person name="Weigel D."/>
            <person name="Grigoriev I.V."/>
        </authorList>
    </citation>
    <scope>NUCLEOTIDE SEQUENCE</scope>
    <source>
        <strain evidence="1">Nigerian</strain>
    </source>
</reference>
<proteinExistence type="predicted"/>
<reference evidence="1" key="2">
    <citation type="journal article" date="2010" name="Science">
        <title>The genome of the Western clawed frog Xenopus tropicalis.</title>
        <authorList>
            <person name="Hellsten U."/>
            <person name="Harland R.M."/>
            <person name="Gilchrist M.J."/>
            <person name="Hendrix D."/>
            <person name="Jurka J."/>
            <person name="Kapitonov V."/>
            <person name="Ovcharenko I."/>
            <person name="Putnam N.H."/>
            <person name="Shu S."/>
            <person name="Taher L."/>
            <person name="Blitz I.L."/>
            <person name="Blumberg B."/>
            <person name="Dichmann D.S."/>
            <person name="Dubchak I."/>
            <person name="Amaya E."/>
            <person name="Detter J.C."/>
            <person name="Fletcher R."/>
            <person name="Gerhard D.S."/>
            <person name="Goodstein D."/>
            <person name="Graves T."/>
            <person name="Grigoriev I.V."/>
            <person name="Grimwood J."/>
            <person name="Kawashima T."/>
            <person name="Lindquist E."/>
            <person name="Lucas S.M."/>
            <person name="Mead P.E."/>
            <person name="Mitros T."/>
            <person name="Ogino H."/>
            <person name="Ohta Y."/>
            <person name="Poliakov A.V."/>
            <person name="Pollet N."/>
            <person name="Robert J."/>
            <person name="Salamov A."/>
            <person name="Sater A.K."/>
            <person name="Schmutz J."/>
            <person name="Terry A."/>
            <person name="Vize P.D."/>
            <person name="Warren W.C."/>
            <person name="Wells D."/>
            <person name="Wills A."/>
            <person name="Wilson R.K."/>
            <person name="Zimmerman L.B."/>
            <person name="Zorn A.M."/>
            <person name="Grainger R."/>
            <person name="Grammer T."/>
            <person name="Khokha M.K."/>
            <person name="Richardson P.M."/>
            <person name="Rokhsar D.S."/>
        </authorList>
    </citation>
    <scope>NUCLEOTIDE SEQUENCE [LARGE SCALE GENOMIC DNA]</scope>
    <source>
        <strain evidence="1">Nigerian</strain>
    </source>
</reference>
<evidence type="ECO:0000313" key="1">
    <source>
        <dbReference type="EMBL" id="OCA18570.1"/>
    </source>
</evidence>
<gene>
    <name evidence="1" type="ORF">XENTR_v90030701mg</name>
</gene>
<accession>A0A1B8Y6J4</accession>
<protein>
    <submittedName>
        <fullName evidence="1">Uncharacterized protein</fullName>
    </submittedName>
</protein>
<organism evidence="1">
    <name type="scientific">Xenopus tropicalis</name>
    <name type="common">Western clawed frog</name>
    <name type="synonym">Silurana tropicalis</name>
    <dbReference type="NCBI Taxonomy" id="8364"/>
    <lineage>
        <taxon>Eukaryota</taxon>
        <taxon>Metazoa</taxon>
        <taxon>Chordata</taxon>
        <taxon>Craniata</taxon>
        <taxon>Vertebrata</taxon>
        <taxon>Euteleostomi</taxon>
        <taxon>Amphibia</taxon>
        <taxon>Batrachia</taxon>
        <taxon>Anura</taxon>
        <taxon>Pipoidea</taxon>
        <taxon>Pipidae</taxon>
        <taxon>Xenopodinae</taxon>
        <taxon>Xenopus</taxon>
        <taxon>Silurana</taxon>
    </lineage>
</organism>